<dbReference type="InterPro" id="IPR044068">
    <property type="entry name" value="CB"/>
</dbReference>
<dbReference type="SUPFAM" id="SSF56349">
    <property type="entry name" value="DNA breaking-rejoining enzymes"/>
    <property type="match status" value="1"/>
</dbReference>
<dbReference type="InterPro" id="IPR011010">
    <property type="entry name" value="DNA_brk_join_enz"/>
</dbReference>
<reference evidence="16" key="1">
    <citation type="submission" date="2016-10" db="EMBL/GenBank/DDBJ databases">
        <authorList>
            <person name="Varghese N."/>
            <person name="Submissions S."/>
        </authorList>
    </citation>
    <scope>NUCLEOTIDE SEQUENCE [LARGE SCALE GENOMIC DNA]</scope>
    <source>
        <strain evidence="16">CGMCC 1.7061</strain>
    </source>
</reference>
<dbReference type="GO" id="GO:0009037">
    <property type="term" value="F:tyrosine-based site-specific recombinase activity"/>
    <property type="evidence" value="ECO:0007669"/>
    <property type="project" value="UniProtKB-UniRule"/>
</dbReference>
<dbReference type="GO" id="GO:0003677">
    <property type="term" value="F:DNA binding"/>
    <property type="evidence" value="ECO:0007669"/>
    <property type="project" value="UniProtKB-UniRule"/>
</dbReference>
<feature type="active site" evidence="11">
    <location>
        <position position="259"/>
    </location>
</feature>
<feature type="domain" description="Tyr recombinase" evidence="13">
    <location>
        <begin position="127"/>
        <end position="307"/>
    </location>
</feature>
<dbReference type="GO" id="GO:0051301">
    <property type="term" value="P:cell division"/>
    <property type="evidence" value="ECO:0007669"/>
    <property type="project" value="UniProtKB-UniRule"/>
</dbReference>
<keyword evidence="4 11" id="KW-0963">Cytoplasm</keyword>
<keyword evidence="16" id="KW-1185">Reference proteome</keyword>
<keyword evidence="7 11" id="KW-0229">DNA integration</keyword>
<dbReference type="SUPFAM" id="SSF47823">
    <property type="entry name" value="lambda integrase-like, N-terminal domain"/>
    <property type="match status" value="1"/>
</dbReference>
<keyword evidence="10 11" id="KW-0131">Cell cycle</keyword>
<gene>
    <name evidence="11" type="primary">xerC</name>
    <name evidence="15" type="ORF">SAMN04487963_1020</name>
</gene>
<evidence type="ECO:0000256" key="7">
    <source>
        <dbReference type="ARBA" id="ARBA00022908"/>
    </source>
</evidence>
<evidence type="ECO:0000313" key="15">
    <source>
        <dbReference type="EMBL" id="SFM01491.1"/>
    </source>
</evidence>
<keyword evidence="9 11" id="KW-0233">DNA recombination</keyword>
<dbReference type="InterPro" id="IPR010998">
    <property type="entry name" value="Integrase_recombinase_N"/>
</dbReference>
<protein>
    <recommendedName>
        <fullName evidence="3 11">Tyrosine recombinase XerC</fullName>
    </recommendedName>
</protein>
<dbReference type="Gene3D" id="1.10.443.10">
    <property type="entry name" value="Intergrase catalytic core"/>
    <property type="match status" value="1"/>
</dbReference>
<dbReference type="Proteomes" id="UP000198519">
    <property type="component" value="Unassembled WGS sequence"/>
</dbReference>
<dbReference type="InterPro" id="IPR004107">
    <property type="entry name" value="Integrase_SAM-like_N"/>
</dbReference>
<dbReference type="NCBIfam" id="TIGR02224">
    <property type="entry name" value="recomb_XerC"/>
    <property type="match status" value="1"/>
</dbReference>
<dbReference type="Pfam" id="PF02899">
    <property type="entry name" value="Phage_int_SAM_1"/>
    <property type="match status" value="1"/>
</dbReference>
<accession>A0A1I4ME13</accession>
<dbReference type="PANTHER" id="PTHR30349:SF81">
    <property type="entry name" value="TYROSINE RECOMBINASE XERC"/>
    <property type="match status" value="1"/>
</dbReference>
<evidence type="ECO:0000256" key="10">
    <source>
        <dbReference type="ARBA" id="ARBA00023306"/>
    </source>
</evidence>
<dbReference type="PANTHER" id="PTHR30349">
    <property type="entry name" value="PHAGE INTEGRASE-RELATED"/>
    <property type="match status" value="1"/>
</dbReference>
<feature type="active site" evidence="11">
    <location>
        <position position="166"/>
    </location>
</feature>
<evidence type="ECO:0000256" key="2">
    <source>
        <dbReference type="ARBA" id="ARBA00006657"/>
    </source>
</evidence>
<dbReference type="PROSITE" id="PS51898">
    <property type="entry name" value="TYR_RECOMBINASE"/>
    <property type="match status" value="1"/>
</dbReference>
<dbReference type="AlphaFoldDB" id="A0A1I4ME13"/>
<evidence type="ECO:0000259" key="14">
    <source>
        <dbReference type="PROSITE" id="PS51900"/>
    </source>
</evidence>
<comment type="subunit">
    <text evidence="11">Forms a cyclic heterotetrameric complex composed of two molecules of XerC and two molecules of XerD.</text>
</comment>
<dbReference type="GO" id="GO:0005737">
    <property type="term" value="C:cytoplasm"/>
    <property type="evidence" value="ECO:0007669"/>
    <property type="project" value="UniProtKB-SubCell"/>
</dbReference>
<dbReference type="HAMAP" id="MF_01808">
    <property type="entry name" value="Recomb_XerC_XerD"/>
    <property type="match status" value="1"/>
</dbReference>
<evidence type="ECO:0000256" key="4">
    <source>
        <dbReference type="ARBA" id="ARBA00022490"/>
    </source>
</evidence>
<dbReference type="NCBIfam" id="NF001399">
    <property type="entry name" value="PRK00283.1"/>
    <property type="match status" value="1"/>
</dbReference>
<proteinExistence type="inferred from homology"/>
<dbReference type="InterPro" id="IPR002104">
    <property type="entry name" value="Integrase_catalytic"/>
</dbReference>
<keyword evidence="5 11" id="KW-0132">Cell division</keyword>
<evidence type="ECO:0000256" key="6">
    <source>
        <dbReference type="ARBA" id="ARBA00022829"/>
    </source>
</evidence>
<keyword evidence="6 11" id="KW-0159">Chromosome partition</keyword>
<evidence type="ECO:0000256" key="5">
    <source>
        <dbReference type="ARBA" id="ARBA00022618"/>
    </source>
</evidence>
<dbReference type="Gene3D" id="1.10.150.130">
    <property type="match status" value="1"/>
</dbReference>
<dbReference type="InterPro" id="IPR050090">
    <property type="entry name" value="Tyrosine_recombinase_XerCD"/>
</dbReference>
<dbReference type="GO" id="GO:0006313">
    <property type="term" value="P:DNA transposition"/>
    <property type="evidence" value="ECO:0007669"/>
    <property type="project" value="UniProtKB-UniRule"/>
</dbReference>
<evidence type="ECO:0000256" key="9">
    <source>
        <dbReference type="ARBA" id="ARBA00023172"/>
    </source>
</evidence>
<feature type="domain" description="Core-binding (CB)" evidence="14">
    <location>
        <begin position="21"/>
        <end position="106"/>
    </location>
</feature>
<comment type="similarity">
    <text evidence="2 11">Belongs to the 'phage' integrase family. XerC subfamily.</text>
</comment>
<evidence type="ECO:0000256" key="12">
    <source>
        <dbReference type="SAM" id="MobiDB-lite"/>
    </source>
</evidence>
<feature type="active site" evidence="11">
    <location>
        <position position="262"/>
    </location>
</feature>
<keyword evidence="8 11" id="KW-0238">DNA-binding</keyword>
<evidence type="ECO:0000256" key="8">
    <source>
        <dbReference type="ARBA" id="ARBA00023125"/>
    </source>
</evidence>
<organism evidence="15 16">
    <name type="scientific">Marinobacter zhejiangensis</name>
    <dbReference type="NCBI Taxonomy" id="488535"/>
    <lineage>
        <taxon>Bacteria</taxon>
        <taxon>Pseudomonadati</taxon>
        <taxon>Pseudomonadota</taxon>
        <taxon>Gammaproteobacteria</taxon>
        <taxon>Pseudomonadales</taxon>
        <taxon>Marinobacteraceae</taxon>
        <taxon>Marinobacter</taxon>
    </lineage>
</organism>
<feature type="active site" description="O-(3'-phospho-DNA)-tyrosine intermediate" evidence="11">
    <location>
        <position position="294"/>
    </location>
</feature>
<feature type="active site" evidence="11">
    <location>
        <position position="190"/>
    </location>
</feature>
<dbReference type="GO" id="GO:0007059">
    <property type="term" value="P:chromosome segregation"/>
    <property type="evidence" value="ECO:0007669"/>
    <property type="project" value="UniProtKB-UniRule"/>
</dbReference>
<dbReference type="InterPro" id="IPR023009">
    <property type="entry name" value="Tyrosine_recombinase_XerC/XerD"/>
</dbReference>
<dbReference type="InterPro" id="IPR011931">
    <property type="entry name" value="Recomb_XerC"/>
</dbReference>
<evidence type="ECO:0000256" key="11">
    <source>
        <dbReference type="HAMAP-Rule" id="MF_01808"/>
    </source>
</evidence>
<dbReference type="STRING" id="488535.SAMN04487963_1020"/>
<name>A0A1I4ME13_9GAMM</name>
<sequence>MARGRVPRDAEPASVSGEPTAELVGPLESFLQHLASERRQARHTCLNYRRDLMRLAGYLARHTLHWTDLDGHGLRRYVAVLSHEGLSGRSIARHLSATRRFFDYLIRERLATDNPALDVRAPKSPKKLPQVVDVDQLNGLLDAAPDDPLEVRDRAMFELFYSSGLRLSELAGIDMDDLDRQSGELRVVGKGDKERVLPVGRKALAAIQAWLPVRQGLVDDREAALFVSQRGQRISVRNIQARLKRWGLAKGADQRLYPHLLRHSFASHMLESSGDLRAVQELLGHADISTTQVYTHLDFQHLAHIYDQSHPRAKRRQADSRDVSTPFDEAPGNDYSS</sequence>
<evidence type="ECO:0000256" key="3">
    <source>
        <dbReference type="ARBA" id="ARBA00015804"/>
    </source>
</evidence>
<dbReference type="InterPro" id="IPR013762">
    <property type="entry name" value="Integrase-like_cat_sf"/>
</dbReference>
<comment type="subcellular location">
    <subcellularLocation>
        <location evidence="1 11">Cytoplasm</location>
    </subcellularLocation>
</comment>
<dbReference type="PROSITE" id="PS51900">
    <property type="entry name" value="CB"/>
    <property type="match status" value="1"/>
</dbReference>
<dbReference type="CDD" id="cd00798">
    <property type="entry name" value="INT_XerDC_C"/>
    <property type="match status" value="1"/>
</dbReference>
<feature type="active site" evidence="11">
    <location>
        <position position="285"/>
    </location>
</feature>
<evidence type="ECO:0000259" key="13">
    <source>
        <dbReference type="PROSITE" id="PS51898"/>
    </source>
</evidence>
<feature type="region of interest" description="Disordered" evidence="12">
    <location>
        <begin position="308"/>
        <end position="337"/>
    </location>
</feature>
<comment type="function">
    <text evidence="11">Site-specific tyrosine recombinase, which acts by catalyzing the cutting and rejoining of the recombining DNA molecules. The XerC-XerD complex is essential to convert dimers of the bacterial chromosome into monomers to permit their segregation at cell division. It also contributes to the segregational stability of plasmids.</text>
</comment>
<dbReference type="Pfam" id="PF00589">
    <property type="entry name" value="Phage_integrase"/>
    <property type="match status" value="1"/>
</dbReference>
<dbReference type="EMBL" id="FOUE01000001">
    <property type="protein sequence ID" value="SFM01491.1"/>
    <property type="molecule type" value="Genomic_DNA"/>
</dbReference>
<evidence type="ECO:0000313" key="16">
    <source>
        <dbReference type="Proteomes" id="UP000198519"/>
    </source>
</evidence>
<evidence type="ECO:0000256" key="1">
    <source>
        <dbReference type="ARBA" id="ARBA00004496"/>
    </source>
</evidence>